<dbReference type="RefSeq" id="WP_200339032.1">
    <property type="nucleotide sequence ID" value="NZ_NRRL01000003.1"/>
</dbReference>
<feature type="compositionally biased region" description="Low complexity" evidence="1">
    <location>
        <begin position="111"/>
        <end position="132"/>
    </location>
</feature>
<feature type="region of interest" description="Disordered" evidence="1">
    <location>
        <begin position="99"/>
        <end position="137"/>
    </location>
</feature>
<proteinExistence type="predicted"/>
<gene>
    <name evidence="2" type="ORF">CKO28_02815</name>
</gene>
<evidence type="ECO:0000256" key="1">
    <source>
        <dbReference type="SAM" id="MobiDB-lite"/>
    </source>
</evidence>
<evidence type="ECO:0000313" key="2">
    <source>
        <dbReference type="EMBL" id="MBK1666974.1"/>
    </source>
</evidence>
<dbReference type="EMBL" id="NRRL01000003">
    <property type="protein sequence ID" value="MBK1666974.1"/>
    <property type="molecule type" value="Genomic_DNA"/>
</dbReference>
<evidence type="ECO:0008006" key="4">
    <source>
        <dbReference type="Google" id="ProtNLM"/>
    </source>
</evidence>
<accession>A0ABS1D9S9</accession>
<keyword evidence="3" id="KW-1185">Reference proteome</keyword>
<sequence>MTDQTRDKRYNLTGVIAGLKTGTTTDGKPWARFKLQRNGKKQVSCAAFEDKAAALTDAFSEGATVKLFGFYRSVTFNAPDTGRDVTYREFAVMWSGVPGRREDADQAENGTDTAAQATPAAAEPAPADATTASGETDVEISAIEERRQELDGSMTKAKLMVYAEENFSYELNSKLNKPEMIDLIIKLETGQTIEAA</sequence>
<protein>
    <recommendedName>
        <fullName evidence="4">Single-stranded DNA-binding protein</fullName>
    </recommendedName>
</protein>
<name>A0ABS1D9S9_9PROT</name>
<organism evidence="2 3">
    <name type="scientific">Rhodovibrio sodomensis</name>
    <dbReference type="NCBI Taxonomy" id="1088"/>
    <lineage>
        <taxon>Bacteria</taxon>
        <taxon>Pseudomonadati</taxon>
        <taxon>Pseudomonadota</taxon>
        <taxon>Alphaproteobacteria</taxon>
        <taxon>Rhodospirillales</taxon>
        <taxon>Rhodovibrionaceae</taxon>
        <taxon>Rhodovibrio</taxon>
    </lineage>
</organism>
<reference evidence="2 3" key="1">
    <citation type="journal article" date="2020" name="Microorganisms">
        <title>Osmotic Adaptation and Compatible Solute Biosynthesis of Phototrophic Bacteria as Revealed from Genome Analyses.</title>
        <authorList>
            <person name="Imhoff J.F."/>
            <person name="Rahn T."/>
            <person name="Kunzel S."/>
            <person name="Keller A."/>
            <person name="Neulinger S.C."/>
        </authorList>
    </citation>
    <scope>NUCLEOTIDE SEQUENCE [LARGE SCALE GENOMIC DNA]</scope>
    <source>
        <strain evidence="2 3">DSM 9895</strain>
    </source>
</reference>
<comment type="caution">
    <text evidence="2">The sequence shown here is derived from an EMBL/GenBank/DDBJ whole genome shotgun (WGS) entry which is preliminary data.</text>
</comment>
<evidence type="ECO:0000313" key="3">
    <source>
        <dbReference type="Proteomes" id="UP001296873"/>
    </source>
</evidence>
<dbReference type="Proteomes" id="UP001296873">
    <property type="component" value="Unassembled WGS sequence"/>
</dbReference>